<gene>
    <name evidence="1" type="ORF">EAL2_c21890</name>
</gene>
<evidence type="ECO:0008006" key="3">
    <source>
        <dbReference type="Google" id="ProtNLM"/>
    </source>
</evidence>
<proteinExistence type="predicted"/>
<organism evidence="1 2">
    <name type="scientific">Peptoclostridium acidaminophilum DSM 3953</name>
    <dbReference type="NCBI Taxonomy" id="1286171"/>
    <lineage>
        <taxon>Bacteria</taxon>
        <taxon>Bacillati</taxon>
        <taxon>Bacillota</taxon>
        <taxon>Clostridia</taxon>
        <taxon>Peptostreptococcales</taxon>
        <taxon>Peptoclostridiaceae</taxon>
        <taxon>Peptoclostridium</taxon>
    </lineage>
</organism>
<dbReference type="STRING" id="1286171.EAL2_c21890"/>
<accession>W8T980</accession>
<evidence type="ECO:0000313" key="2">
    <source>
        <dbReference type="Proteomes" id="UP000019591"/>
    </source>
</evidence>
<dbReference type="RefSeq" id="WP_025436391.1">
    <property type="nucleotide sequence ID" value="NZ_CP007452.1"/>
</dbReference>
<dbReference type="PATRIC" id="fig|1286171.3.peg.2138"/>
<name>W8T980_PEPAC</name>
<dbReference type="eggNOG" id="COG4863">
    <property type="taxonomic scope" value="Bacteria"/>
</dbReference>
<dbReference type="HOGENOM" id="CLU_615038_0_0_9"/>
<dbReference type="OrthoDB" id="1696612at2"/>
<keyword evidence="2" id="KW-1185">Reference proteome</keyword>
<sequence length="466" mass="52271">MIKEKIKTFVLTALFITSLVLTALNLDLTDHFSGYGKFFASIENTKDIEYHFKPSRLFVHFAGGDGNNVEIIEQKGEYWQQLKEILNTEIGKASRISEVDENGVQKLADMRTIEVQLTFPSEGRIVSKAIGLDKSVLDSYKGIDTIIIPLVDDGGIYFLLVQGGAVRVDISGVKKLTIIDELEDSMNEGKLVKYYSIKSLLGIESNLLIPIDPSNYKYPYFKGKSSIDVKNEDALVEMAQKVFKEKYDFVNRVVETGGANSFIYGFGERVLRIQPDGKIEYLNETISKAQLDQFEAFSKVSRLLSEMGIDGKDVYLVSAQKLKIKGYDAFMFTFSYNIDGLKFTSEGGIDHIKATVAGDEVYSLTGNLIGIEDNMAYNVFSDLHTLSPQAILNENFDFFKSELASGDAKGMDMTEDVLSRFKSIELIYFLSDKNMFIPSWSFETENSRYVFDAYTGERLSNGLGKG</sequence>
<reference evidence="1 2" key="1">
    <citation type="journal article" date="2014" name="Genome Announc.">
        <title>Complete Genome Sequence of Amino Acid-Utilizing Eubacterium acidaminophilum al-2 (DSM 3953).</title>
        <authorList>
            <person name="Poehlein A."/>
            <person name="Andreesen J.R."/>
            <person name="Daniel R."/>
        </authorList>
    </citation>
    <scope>NUCLEOTIDE SEQUENCE [LARGE SCALE GENOMIC DNA]</scope>
    <source>
        <strain evidence="1 2">DSM 3953</strain>
    </source>
</reference>
<evidence type="ECO:0000313" key="1">
    <source>
        <dbReference type="EMBL" id="AHM57470.1"/>
    </source>
</evidence>
<protein>
    <recommendedName>
        <fullName evidence="3">Regulatory protein YycH domain-containing protein</fullName>
    </recommendedName>
</protein>
<dbReference type="EMBL" id="CP007452">
    <property type="protein sequence ID" value="AHM57470.1"/>
    <property type="molecule type" value="Genomic_DNA"/>
</dbReference>
<dbReference type="AlphaFoldDB" id="W8T980"/>
<dbReference type="Proteomes" id="UP000019591">
    <property type="component" value="Chromosome"/>
</dbReference>
<dbReference type="KEGG" id="eac:EAL2_c21890"/>